<protein>
    <submittedName>
        <fullName evidence="1">Uncharacterized protein</fullName>
    </submittedName>
</protein>
<dbReference type="EMBL" id="GGEC01003414">
    <property type="protein sequence ID" value="MBW83897.1"/>
    <property type="molecule type" value="Transcribed_RNA"/>
</dbReference>
<reference evidence="1" key="1">
    <citation type="submission" date="2018-02" db="EMBL/GenBank/DDBJ databases">
        <title>Rhizophora mucronata_Transcriptome.</title>
        <authorList>
            <person name="Meera S.P."/>
            <person name="Sreeshan A."/>
            <person name="Augustine A."/>
        </authorList>
    </citation>
    <scope>NUCLEOTIDE SEQUENCE</scope>
    <source>
        <tissue evidence="1">Leaf</tissue>
    </source>
</reference>
<dbReference type="AlphaFoldDB" id="A0A2P2IRV5"/>
<evidence type="ECO:0000313" key="1">
    <source>
        <dbReference type="EMBL" id="MBW83897.1"/>
    </source>
</evidence>
<accession>A0A2P2IRV5</accession>
<name>A0A2P2IRV5_RHIMU</name>
<sequence length="27" mass="3153">MSTLSCKPSKPLLHQRWTLIVPIARYL</sequence>
<organism evidence="1">
    <name type="scientific">Rhizophora mucronata</name>
    <name type="common">Asiatic mangrove</name>
    <dbReference type="NCBI Taxonomy" id="61149"/>
    <lineage>
        <taxon>Eukaryota</taxon>
        <taxon>Viridiplantae</taxon>
        <taxon>Streptophyta</taxon>
        <taxon>Embryophyta</taxon>
        <taxon>Tracheophyta</taxon>
        <taxon>Spermatophyta</taxon>
        <taxon>Magnoliopsida</taxon>
        <taxon>eudicotyledons</taxon>
        <taxon>Gunneridae</taxon>
        <taxon>Pentapetalae</taxon>
        <taxon>rosids</taxon>
        <taxon>fabids</taxon>
        <taxon>Malpighiales</taxon>
        <taxon>Rhizophoraceae</taxon>
        <taxon>Rhizophora</taxon>
    </lineage>
</organism>
<proteinExistence type="predicted"/>